<comment type="catalytic activity">
    <reaction evidence="3">
        <text>UTP + H2O = UMP + diphosphate + H(+)</text>
        <dbReference type="Rhea" id="RHEA:29395"/>
        <dbReference type="ChEBI" id="CHEBI:15377"/>
        <dbReference type="ChEBI" id="CHEBI:15378"/>
        <dbReference type="ChEBI" id="CHEBI:33019"/>
        <dbReference type="ChEBI" id="CHEBI:46398"/>
        <dbReference type="ChEBI" id="CHEBI:57865"/>
        <dbReference type="EC" id="3.6.1.9"/>
    </reaction>
</comment>
<name>A0A4V1QUQ4_9FIRM</name>
<dbReference type="SUPFAM" id="SSF52972">
    <property type="entry name" value="ITPase-like"/>
    <property type="match status" value="1"/>
</dbReference>
<comment type="cofactor">
    <cofactor evidence="1 3">
        <name>a divalent metal cation</name>
        <dbReference type="ChEBI" id="CHEBI:60240"/>
    </cofactor>
</comment>
<evidence type="ECO:0000256" key="2">
    <source>
        <dbReference type="ARBA" id="ARBA00022801"/>
    </source>
</evidence>
<dbReference type="NCBIfam" id="TIGR00172">
    <property type="entry name" value="maf"/>
    <property type="match status" value="1"/>
</dbReference>
<dbReference type="PANTHER" id="PTHR43213">
    <property type="entry name" value="BIFUNCTIONAL DTTP/UTP PYROPHOSPHATASE/METHYLTRANSFERASE PROTEIN-RELATED"/>
    <property type="match status" value="1"/>
</dbReference>
<dbReference type="GO" id="GO:0036218">
    <property type="term" value="F:dTTP diphosphatase activity"/>
    <property type="evidence" value="ECO:0007669"/>
    <property type="project" value="RHEA"/>
</dbReference>
<feature type="active site" description="Proton acceptor" evidence="3">
    <location>
        <position position="68"/>
    </location>
</feature>
<proteinExistence type="inferred from homology"/>
<dbReference type="Pfam" id="PF02545">
    <property type="entry name" value="Maf"/>
    <property type="match status" value="1"/>
</dbReference>
<dbReference type="GO" id="GO:0036221">
    <property type="term" value="F:UTP diphosphatase activity"/>
    <property type="evidence" value="ECO:0007669"/>
    <property type="project" value="RHEA"/>
</dbReference>
<feature type="site" description="Important for substrate specificity" evidence="3">
    <location>
        <position position="11"/>
    </location>
</feature>
<evidence type="ECO:0000256" key="3">
    <source>
        <dbReference type="HAMAP-Rule" id="MF_00528"/>
    </source>
</evidence>
<comment type="catalytic activity">
    <reaction evidence="3">
        <text>dTTP + H2O = dTMP + diphosphate + H(+)</text>
        <dbReference type="Rhea" id="RHEA:28534"/>
        <dbReference type="ChEBI" id="CHEBI:15377"/>
        <dbReference type="ChEBI" id="CHEBI:15378"/>
        <dbReference type="ChEBI" id="CHEBI:33019"/>
        <dbReference type="ChEBI" id="CHEBI:37568"/>
        <dbReference type="ChEBI" id="CHEBI:63528"/>
        <dbReference type="EC" id="3.6.1.9"/>
    </reaction>
</comment>
<keyword evidence="3" id="KW-0546">Nucleotide metabolism</keyword>
<dbReference type="HAMAP" id="MF_00528">
    <property type="entry name" value="Maf"/>
    <property type="match status" value="1"/>
</dbReference>
<feature type="site" description="Important for substrate specificity" evidence="3">
    <location>
        <position position="151"/>
    </location>
</feature>
<gene>
    <name evidence="4" type="primary">maf</name>
    <name evidence="4" type="ORF">ESZ91_09280</name>
</gene>
<dbReference type="GO" id="GO:0005737">
    <property type="term" value="C:cytoplasm"/>
    <property type="evidence" value="ECO:0007669"/>
    <property type="project" value="UniProtKB-SubCell"/>
</dbReference>
<dbReference type="InterPro" id="IPR003697">
    <property type="entry name" value="Maf-like"/>
</dbReference>
<dbReference type="PIRSF" id="PIRSF006305">
    <property type="entry name" value="Maf"/>
    <property type="match status" value="1"/>
</dbReference>
<evidence type="ECO:0000313" key="5">
    <source>
        <dbReference type="Proteomes" id="UP000291269"/>
    </source>
</evidence>
<dbReference type="Proteomes" id="UP000291269">
    <property type="component" value="Unassembled WGS sequence"/>
</dbReference>
<comment type="similarity">
    <text evidence="3">Belongs to the Maf family. YhdE subfamily.</text>
</comment>
<comment type="subcellular location">
    <subcellularLocation>
        <location evidence="3">Cytoplasm</location>
    </subcellularLocation>
</comment>
<protein>
    <recommendedName>
        <fullName evidence="3">dTTP/UTP pyrophosphatase</fullName>
        <shortName evidence="3">dTTPase/UTPase</shortName>
        <ecNumber evidence="3">3.6.1.9</ecNumber>
    </recommendedName>
    <alternativeName>
        <fullName evidence="3">Nucleoside triphosphate pyrophosphatase</fullName>
    </alternativeName>
    <alternativeName>
        <fullName evidence="3">Nucleotide pyrophosphatase</fullName>
        <shortName evidence="3">Nucleotide PPase</shortName>
    </alternativeName>
</protein>
<feature type="site" description="Important for substrate specificity" evidence="3">
    <location>
        <position position="69"/>
    </location>
</feature>
<evidence type="ECO:0000313" key="4">
    <source>
        <dbReference type="EMBL" id="RXZ58240.1"/>
    </source>
</evidence>
<keyword evidence="5" id="KW-1185">Reference proteome</keyword>
<dbReference type="EMBL" id="SDOZ01000003">
    <property type="protein sequence ID" value="RXZ58240.1"/>
    <property type="molecule type" value="Genomic_DNA"/>
</dbReference>
<comment type="function">
    <text evidence="3">Nucleoside triphosphate pyrophosphatase that hydrolyzes dTTP and UTP. May have a dual role in cell division arrest and in preventing the incorporation of modified nucleotides into cellular nucleic acids.</text>
</comment>
<keyword evidence="3" id="KW-0963">Cytoplasm</keyword>
<dbReference type="CDD" id="cd00555">
    <property type="entry name" value="Maf"/>
    <property type="match status" value="1"/>
</dbReference>
<organism evidence="4 5">
    <name type="scientific">Candidatus Borkfalkia ceftriaxoniphila</name>
    <dbReference type="NCBI Taxonomy" id="2508949"/>
    <lineage>
        <taxon>Bacteria</taxon>
        <taxon>Bacillati</taxon>
        <taxon>Bacillota</taxon>
        <taxon>Clostridia</taxon>
        <taxon>Christensenellales</taxon>
        <taxon>Christensenellaceae</taxon>
        <taxon>Candidatus Borkfalkia</taxon>
    </lineage>
</organism>
<dbReference type="EC" id="3.6.1.9" evidence="3"/>
<dbReference type="RefSeq" id="WP_129226548.1">
    <property type="nucleotide sequence ID" value="NZ_SDOZ01000003.1"/>
</dbReference>
<comment type="caution">
    <text evidence="3">Lacks conserved residue(s) required for the propagation of feature annotation.</text>
</comment>
<keyword evidence="2 3" id="KW-0378">Hydrolase</keyword>
<dbReference type="OrthoDB" id="9807767at2"/>
<sequence length="186" mass="20205">MRLILASGSPRRKEILAEIVPDFEVVPAAGEERADLSLPPSEIVCALARAKAKEVFAKFPDCAVLGADTIVWFRGRALGKPKDEGEAAATLRALSANEHEVYTGVCILAGEREECFFSRSVVRFRALDEEFIRAYVSTGSPMDKAGSYGIQDHPAPVCSYTGSFSNIVGLPKEEVREKLVSMGILQ</sequence>
<dbReference type="GO" id="GO:0009117">
    <property type="term" value="P:nucleotide metabolic process"/>
    <property type="evidence" value="ECO:0007669"/>
    <property type="project" value="UniProtKB-KW"/>
</dbReference>
<dbReference type="AlphaFoldDB" id="A0A4V1QUQ4"/>
<dbReference type="PANTHER" id="PTHR43213:SF5">
    <property type="entry name" value="BIFUNCTIONAL DTTP_UTP PYROPHOSPHATASE_METHYLTRANSFERASE PROTEIN-RELATED"/>
    <property type="match status" value="1"/>
</dbReference>
<reference evidence="4 5" key="1">
    <citation type="journal article" date="2019" name="Gut">
        <title>Antibiotics-induced monodominance of a novel gut bacterial order.</title>
        <authorList>
            <person name="Hildebrand F."/>
            <person name="Moitinho-Silva L."/>
            <person name="Blasche S."/>
            <person name="Jahn M.T."/>
            <person name="Gossmann T.I."/>
            <person name="Heuerta-Cepas J."/>
            <person name="Hercog R."/>
            <person name="Luetge M."/>
            <person name="Bahram M."/>
            <person name="Pryszlak A."/>
            <person name="Alves R.J."/>
            <person name="Waszak S.M."/>
            <person name="Zhu A."/>
            <person name="Ye L."/>
            <person name="Costea P.I."/>
            <person name="Aalvink S."/>
            <person name="Belzer C."/>
            <person name="Forslund S.K."/>
            <person name="Sunagawa S."/>
            <person name="Hentschel U."/>
            <person name="Merten C."/>
            <person name="Patil K.R."/>
            <person name="Benes V."/>
            <person name="Bork P."/>
        </authorList>
    </citation>
    <scope>NUCLEOTIDE SEQUENCE [LARGE SCALE GENOMIC DNA]</scope>
    <source>
        <strain evidence="4 5">HDS1380</strain>
    </source>
</reference>
<accession>A0A4V1QUQ4</accession>
<comment type="caution">
    <text evidence="4">The sequence shown here is derived from an EMBL/GenBank/DDBJ whole genome shotgun (WGS) entry which is preliminary data.</text>
</comment>
<evidence type="ECO:0000256" key="1">
    <source>
        <dbReference type="ARBA" id="ARBA00001968"/>
    </source>
</evidence>
<dbReference type="InterPro" id="IPR029001">
    <property type="entry name" value="ITPase-like_fam"/>
</dbReference>
<dbReference type="Gene3D" id="3.90.950.10">
    <property type="match status" value="1"/>
</dbReference>